<name>A0A6J4L5Z3_9ACTN</name>
<reference evidence="2" key="1">
    <citation type="submission" date="2020-02" db="EMBL/GenBank/DDBJ databases">
        <authorList>
            <person name="Meier V. D."/>
        </authorList>
    </citation>
    <scope>NUCLEOTIDE SEQUENCE</scope>
    <source>
        <strain evidence="2">AVDCRST_MAG24</strain>
    </source>
</reference>
<sequence length="69" mass="7712">EQHRIEQRGFEQRARGPGPGPEGHRRPAPQPDGRWSRPGQRAGRAHRQPGHRGAVDDAGVADRGRRPRL</sequence>
<feature type="region of interest" description="Disordered" evidence="1">
    <location>
        <begin position="1"/>
        <end position="69"/>
    </location>
</feature>
<feature type="compositionally biased region" description="Basic and acidic residues" evidence="1">
    <location>
        <begin position="60"/>
        <end position="69"/>
    </location>
</feature>
<proteinExistence type="predicted"/>
<dbReference type="AlphaFoldDB" id="A0A6J4L5Z3"/>
<feature type="non-terminal residue" evidence="2">
    <location>
        <position position="69"/>
    </location>
</feature>
<feature type="non-terminal residue" evidence="2">
    <location>
        <position position="1"/>
    </location>
</feature>
<accession>A0A6J4L5Z3</accession>
<gene>
    <name evidence="2" type="ORF">AVDCRST_MAG24-467</name>
</gene>
<evidence type="ECO:0000313" key="2">
    <source>
        <dbReference type="EMBL" id="CAA9323812.1"/>
    </source>
</evidence>
<feature type="compositionally biased region" description="Basic and acidic residues" evidence="1">
    <location>
        <begin position="1"/>
        <end position="14"/>
    </location>
</feature>
<organism evidence="2">
    <name type="scientific">uncultured Nocardioidaceae bacterium</name>
    <dbReference type="NCBI Taxonomy" id="253824"/>
    <lineage>
        <taxon>Bacteria</taxon>
        <taxon>Bacillati</taxon>
        <taxon>Actinomycetota</taxon>
        <taxon>Actinomycetes</taxon>
        <taxon>Propionibacteriales</taxon>
        <taxon>Nocardioidaceae</taxon>
        <taxon>environmental samples</taxon>
    </lineage>
</organism>
<evidence type="ECO:0000256" key="1">
    <source>
        <dbReference type="SAM" id="MobiDB-lite"/>
    </source>
</evidence>
<protein>
    <submittedName>
        <fullName evidence="2">Uncharacterized protein</fullName>
    </submittedName>
</protein>
<dbReference type="EMBL" id="CADCUF010000062">
    <property type="protein sequence ID" value="CAA9323812.1"/>
    <property type="molecule type" value="Genomic_DNA"/>
</dbReference>